<dbReference type="InterPro" id="IPR036640">
    <property type="entry name" value="ABC1_TM_sf"/>
</dbReference>
<keyword evidence="4 6" id="KW-1133">Transmembrane helix</keyword>
<dbReference type="KEGG" id="mphc:DMC14_001910"/>
<dbReference type="SUPFAM" id="SSF90123">
    <property type="entry name" value="ABC transporter transmembrane region"/>
    <property type="match status" value="1"/>
</dbReference>
<dbReference type="EMBL" id="CP033058">
    <property type="protein sequence ID" value="AZZ65538.1"/>
    <property type="molecule type" value="Genomic_DNA"/>
</dbReference>
<organism evidence="7 8">
    <name type="scientific">Metamycoplasma phocicerebrale</name>
    <dbReference type="NCBI Taxonomy" id="142649"/>
    <lineage>
        <taxon>Bacteria</taxon>
        <taxon>Bacillati</taxon>
        <taxon>Mycoplasmatota</taxon>
        <taxon>Mycoplasmoidales</taxon>
        <taxon>Metamycoplasmataceae</taxon>
        <taxon>Metamycoplasma</taxon>
    </lineage>
</organism>
<dbReference type="GO" id="GO:0005524">
    <property type="term" value="F:ATP binding"/>
    <property type="evidence" value="ECO:0007669"/>
    <property type="project" value="InterPro"/>
</dbReference>
<keyword evidence="8" id="KW-1185">Reference proteome</keyword>
<sequence length="135" mass="16100">MEQQNKEKQIEILKKHEETSKKYRKKYIISRFFYIFISLIIMIISSLQIILNLFAIRWNNDLTLKTIFLFIAILAALIAFIQSIMLFFDFKTNKEENNIKLENLINLKNKYIEDPNSVKTSKLANEIYDISKDNN</sequence>
<evidence type="ECO:0000256" key="5">
    <source>
        <dbReference type="ARBA" id="ARBA00023136"/>
    </source>
</evidence>
<accession>A0A3T0TU15</accession>
<evidence type="ECO:0000256" key="2">
    <source>
        <dbReference type="ARBA" id="ARBA00005417"/>
    </source>
</evidence>
<reference evidence="7" key="1">
    <citation type="submission" date="2019-03" db="EMBL/GenBank/DDBJ databases">
        <title>Draft Sequence and Annotation of the Mycoplasma phocicerebrale Strain 1049T Genome.</title>
        <authorList>
            <person name="Frasca S.Jr."/>
            <person name="Kutish G.F."/>
            <person name="Castellanos Gell J."/>
            <person name="Michaels D.L."/>
            <person name="Brown D.R."/>
        </authorList>
    </citation>
    <scope>NUCLEOTIDE SEQUENCE</scope>
    <source>
        <strain evidence="7">1049</strain>
    </source>
</reference>
<dbReference type="GO" id="GO:0005886">
    <property type="term" value="C:plasma membrane"/>
    <property type="evidence" value="ECO:0007669"/>
    <property type="project" value="UniProtKB-SubCell"/>
</dbReference>
<evidence type="ECO:0000313" key="8">
    <source>
        <dbReference type="Proteomes" id="UP000256585"/>
    </source>
</evidence>
<keyword evidence="3 6" id="KW-0812">Transmembrane</keyword>
<dbReference type="RefSeq" id="WP_116171632.1">
    <property type="nucleotide sequence ID" value="NZ_CP033058.2"/>
</dbReference>
<feature type="transmembrane region" description="Helical" evidence="6">
    <location>
        <begin position="32"/>
        <end position="55"/>
    </location>
</feature>
<comment type="similarity">
    <text evidence="2">Belongs to the ABC transporter superfamily.</text>
</comment>
<evidence type="ECO:0000256" key="1">
    <source>
        <dbReference type="ARBA" id="ARBA00004651"/>
    </source>
</evidence>
<name>A0A3T0TU15_9BACT</name>
<dbReference type="Proteomes" id="UP000256585">
    <property type="component" value="Chromosome"/>
</dbReference>
<feature type="transmembrane region" description="Helical" evidence="6">
    <location>
        <begin position="67"/>
        <end position="88"/>
    </location>
</feature>
<evidence type="ECO:0000256" key="6">
    <source>
        <dbReference type="SAM" id="Phobius"/>
    </source>
</evidence>
<evidence type="ECO:0000256" key="4">
    <source>
        <dbReference type="ARBA" id="ARBA00022989"/>
    </source>
</evidence>
<proteinExistence type="inferred from homology"/>
<gene>
    <name evidence="7" type="ORF">DMC14_001910</name>
</gene>
<evidence type="ECO:0000256" key="3">
    <source>
        <dbReference type="ARBA" id="ARBA00022692"/>
    </source>
</evidence>
<keyword evidence="5 6" id="KW-0472">Membrane</keyword>
<protein>
    <submittedName>
        <fullName evidence="7">DUF4231 domain-containing protein</fullName>
    </submittedName>
</protein>
<evidence type="ECO:0000313" key="7">
    <source>
        <dbReference type="EMBL" id="AZZ65538.1"/>
    </source>
</evidence>
<dbReference type="AlphaFoldDB" id="A0A3T0TU15"/>
<comment type="subcellular location">
    <subcellularLocation>
        <location evidence="1">Cell membrane</location>
        <topology evidence="1">Multi-pass membrane protein</topology>
    </subcellularLocation>
</comment>